<evidence type="ECO:0000313" key="3">
    <source>
        <dbReference type="EMBL" id="MBW4332115.1"/>
    </source>
</evidence>
<evidence type="ECO:0000256" key="1">
    <source>
        <dbReference type="ARBA" id="ARBA00035644"/>
    </source>
</evidence>
<dbReference type="PANTHER" id="PTHR30157">
    <property type="entry name" value="FERRIC REDUCTASE, NADPH-DEPENDENT"/>
    <property type="match status" value="1"/>
</dbReference>
<name>A0ABS6XRR1_9SPHN</name>
<dbReference type="InterPro" id="IPR039374">
    <property type="entry name" value="SIP_fam"/>
</dbReference>
<sequence>MTERHKTTRIRRERRRRQLTVTERVELSPHMIRLTFTSPDLADFESQGADDHIKLFFADAEGGRAMRDYTPRAFDIEAQTLSIDFAIHDAGPATAWALKAQPGDTLSIGGPQGSTVIADDFDWYLLIGDETALPSIGRRLEELRPGVPVFVVASVDAPEDRFPLPAREGLAEYWTFRSEGGDEADRIVAVLEGLTLPDGEGYVWIAAEATVARAVRFHVIEAMGHPREWTKAGGYWIAGESGSEKRIDD</sequence>
<proteinExistence type="inferred from homology"/>
<accession>A0ABS6XRR1</accession>
<reference evidence="3 4" key="1">
    <citation type="submission" date="2021-07" db="EMBL/GenBank/DDBJ databases">
        <title>Stakelama flava sp. nov., a novel endophytic bacterium isolated from branch of Kandelia candel.</title>
        <authorList>
            <person name="Tuo L."/>
        </authorList>
    </citation>
    <scope>NUCLEOTIDE SEQUENCE [LARGE SCALE GENOMIC DNA]</scope>
    <source>
        <strain evidence="3 4">CBK3Z-3</strain>
    </source>
</reference>
<comment type="caution">
    <text evidence="3">The sequence shown here is derived from an EMBL/GenBank/DDBJ whole genome shotgun (WGS) entry which is preliminary data.</text>
</comment>
<dbReference type="RefSeq" id="WP_219239239.1">
    <property type="nucleotide sequence ID" value="NZ_JAHWZX010000018.1"/>
</dbReference>
<evidence type="ECO:0000313" key="4">
    <source>
        <dbReference type="Proteomes" id="UP001197214"/>
    </source>
</evidence>
<evidence type="ECO:0000259" key="2">
    <source>
        <dbReference type="PROSITE" id="PS51384"/>
    </source>
</evidence>
<organism evidence="3 4">
    <name type="scientific">Stakelama flava</name>
    <dbReference type="NCBI Taxonomy" id="2860338"/>
    <lineage>
        <taxon>Bacteria</taxon>
        <taxon>Pseudomonadati</taxon>
        <taxon>Pseudomonadota</taxon>
        <taxon>Alphaproteobacteria</taxon>
        <taxon>Sphingomonadales</taxon>
        <taxon>Sphingomonadaceae</taxon>
        <taxon>Stakelama</taxon>
    </lineage>
</organism>
<gene>
    <name evidence="3" type="ORF">KY084_14700</name>
</gene>
<dbReference type="InterPro" id="IPR007037">
    <property type="entry name" value="SIP_rossman_dom"/>
</dbReference>
<dbReference type="Proteomes" id="UP001197214">
    <property type="component" value="Unassembled WGS sequence"/>
</dbReference>
<feature type="domain" description="FAD-binding FR-type" evidence="2">
    <location>
        <begin position="14"/>
        <end position="118"/>
    </location>
</feature>
<dbReference type="EMBL" id="JAHWZX010000018">
    <property type="protein sequence ID" value="MBW4332115.1"/>
    <property type="molecule type" value="Genomic_DNA"/>
</dbReference>
<dbReference type="PROSITE" id="PS51384">
    <property type="entry name" value="FAD_FR"/>
    <property type="match status" value="1"/>
</dbReference>
<keyword evidence="4" id="KW-1185">Reference proteome</keyword>
<dbReference type="PANTHER" id="PTHR30157:SF0">
    <property type="entry name" value="NADPH-DEPENDENT FERRIC-CHELATE REDUCTASE"/>
    <property type="match status" value="1"/>
</dbReference>
<comment type="similarity">
    <text evidence="1">Belongs to the SIP oxidoreductase family.</text>
</comment>
<dbReference type="InterPro" id="IPR013113">
    <property type="entry name" value="SIP_FAD-bd"/>
</dbReference>
<dbReference type="Pfam" id="PF04954">
    <property type="entry name" value="SIP"/>
    <property type="match status" value="1"/>
</dbReference>
<dbReference type="CDD" id="cd06193">
    <property type="entry name" value="siderophore_interacting"/>
    <property type="match status" value="1"/>
</dbReference>
<protein>
    <submittedName>
        <fullName evidence="3">Siderophore-interacting protein</fullName>
    </submittedName>
</protein>
<dbReference type="InterPro" id="IPR017927">
    <property type="entry name" value="FAD-bd_FR_type"/>
</dbReference>
<dbReference type="Pfam" id="PF08021">
    <property type="entry name" value="FAD_binding_9"/>
    <property type="match status" value="2"/>
</dbReference>